<accession>A0A6G6Y3M8</accession>
<keyword evidence="1" id="KW-1133">Transmembrane helix</keyword>
<protein>
    <submittedName>
        <fullName evidence="2">Uncharacterized protein</fullName>
    </submittedName>
</protein>
<dbReference type="Gene3D" id="2.60.120.180">
    <property type="match status" value="1"/>
</dbReference>
<sequence>MFTKNKLAVYAAVVLVVLAIAVFVLPMLFDDGRMKLKARRMYSENEYFAYVSPWGAESSSLFRSWGNHADTIHITPSAFPAQTGISWRWPPFAPSNGLSIWGYDHIGYGNYDGGHPEVRIPAKQVQDIELLSQTYAWTGSFSTGEATLLTEFYLRSDPEDNASKTLEIGWFLHVPKQTRKFLATGKRIGRYTDGQKRVWDVTLQDAFLTFAPPADSGDKNFGSIDMLAALHWLREKKVISGEEWFNGVAIGVEPLKGFGSVEIQSWEVEYR</sequence>
<evidence type="ECO:0000313" key="2">
    <source>
        <dbReference type="EMBL" id="QIG79532.1"/>
    </source>
</evidence>
<name>A0A6G6Y3M8_9SPHN</name>
<dbReference type="AlphaFoldDB" id="A0A6G6Y3M8"/>
<dbReference type="EMBL" id="CP049109">
    <property type="protein sequence ID" value="QIG79532.1"/>
    <property type="molecule type" value="Genomic_DNA"/>
</dbReference>
<proteinExistence type="predicted"/>
<dbReference type="GO" id="GO:0004553">
    <property type="term" value="F:hydrolase activity, hydrolyzing O-glycosyl compounds"/>
    <property type="evidence" value="ECO:0007669"/>
    <property type="project" value="InterPro"/>
</dbReference>
<reference evidence="2 3" key="1">
    <citation type="submission" date="2020-02" db="EMBL/GenBank/DDBJ databases">
        <authorList>
            <person name="Zheng R.K."/>
            <person name="Sun C.M."/>
        </authorList>
    </citation>
    <scope>NUCLEOTIDE SEQUENCE [LARGE SCALE GENOMIC DNA]</scope>
    <source>
        <strain evidence="3">zrk23</strain>
    </source>
</reference>
<dbReference type="InterPro" id="IPR013319">
    <property type="entry name" value="GH11/12"/>
</dbReference>
<keyword evidence="1" id="KW-0472">Membrane</keyword>
<dbReference type="KEGG" id="spzr:G5C33_06845"/>
<dbReference type="RefSeq" id="WP_165326532.1">
    <property type="nucleotide sequence ID" value="NZ_CP049109.1"/>
</dbReference>
<feature type="transmembrane region" description="Helical" evidence="1">
    <location>
        <begin position="7"/>
        <end position="29"/>
    </location>
</feature>
<organism evidence="2 3">
    <name type="scientific">Stakelama tenebrarum</name>
    <dbReference type="NCBI Taxonomy" id="2711215"/>
    <lineage>
        <taxon>Bacteria</taxon>
        <taxon>Pseudomonadati</taxon>
        <taxon>Pseudomonadota</taxon>
        <taxon>Alphaproteobacteria</taxon>
        <taxon>Sphingomonadales</taxon>
        <taxon>Sphingomonadaceae</taxon>
        <taxon>Stakelama</taxon>
    </lineage>
</organism>
<evidence type="ECO:0000313" key="3">
    <source>
        <dbReference type="Proteomes" id="UP000501568"/>
    </source>
</evidence>
<keyword evidence="1" id="KW-0812">Transmembrane</keyword>
<gene>
    <name evidence="2" type="ORF">G5C33_06845</name>
</gene>
<keyword evidence="3" id="KW-1185">Reference proteome</keyword>
<dbReference type="Proteomes" id="UP000501568">
    <property type="component" value="Chromosome"/>
</dbReference>
<evidence type="ECO:0000256" key="1">
    <source>
        <dbReference type="SAM" id="Phobius"/>
    </source>
</evidence>